<dbReference type="PANTHER" id="PTHR43143:SF1">
    <property type="entry name" value="SERINE_THREONINE-PROTEIN PHOSPHATASE CPPED1"/>
    <property type="match status" value="1"/>
</dbReference>
<dbReference type="SUPFAM" id="SSF56300">
    <property type="entry name" value="Metallo-dependent phosphatases"/>
    <property type="match status" value="1"/>
</dbReference>
<protein>
    <recommendedName>
        <fullName evidence="1">Calcineurin-like phosphoesterase domain-containing protein</fullName>
    </recommendedName>
</protein>
<proteinExistence type="predicted"/>
<dbReference type="InterPro" id="IPR029052">
    <property type="entry name" value="Metallo-depent_PP-like"/>
</dbReference>
<dbReference type="EMBL" id="BLWC01000001">
    <property type="protein sequence ID" value="GFM95484.1"/>
    <property type="molecule type" value="Genomic_DNA"/>
</dbReference>
<comment type="caution">
    <text evidence="2">The sequence shown here is derived from an EMBL/GenBank/DDBJ whole genome shotgun (WGS) entry which is preliminary data.</text>
</comment>
<gene>
    <name evidence="2" type="ORF">Sfulv_02950</name>
</gene>
<organism evidence="2 3">
    <name type="scientific">Streptomyces fulvorobeus</name>
    <dbReference type="NCBI Taxonomy" id="284028"/>
    <lineage>
        <taxon>Bacteria</taxon>
        <taxon>Bacillati</taxon>
        <taxon>Actinomycetota</taxon>
        <taxon>Actinomycetes</taxon>
        <taxon>Kitasatosporales</taxon>
        <taxon>Streptomycetaceae</taxon>
        <taxon>Streptomyces</taxon>
    </lineage>
</organism>
<reference evidence="2 3" key="1">
    <citation type="submission" date="2020-05" db="EMBL/GenBank/DDBJ databases">
        <title>Whole genome shotgun sequence of Streptomyces fulvorobeus NBRC 15897.</title>
        <authorList>
            <person name="Komaki H."/>
            <person name="Tamura T."/>
        </authorList>
    </citation>
    <scope>NUCLEOTIDE SEQUENCE [LARGE SCALE GENOMIC DNA]</scope>
    <source>
        <strain evidence="2 3">NBRC 15897</strain>
    </source>
</reference>
<dbReference type="AlphaFoldDB" id="A0A7J0C0I3"/>
<dbReference type="PANTHER" id="PTHR43143">
    <property type="entry name" value="METALLOPHOSPHOESTERASE, CALCINEURIN SUPERFAMILY"/>
    <property type="match status" value="1"/>
</dbReference>
<feature type="domain" description="Calcineurin-like phosphoesterase" evidence="1">
    <location>
        <begin position="14"/>
        <end position="131"/>
    </location>
</feature>
<evidence type="ECO:0000259" key="1">
    <source>
        <dbReference type="Pfam" id="PF00149"/>
    </source>
</evidence>
<keyword evidence="3" id="KW-1185">Reference proteome</keyword>
<sequence length="181" mass="20067">MIDPAAVTERRDWRFAVMSDAQFVARQPDSAIVAQARRTLREIKAAAPDFLVINGDLVDEGSPADLAFARRILSEELGNTVPWYYVPGNHEVMGGRIDNFVAEFGPAQRTFDHKGTRIITLDTSGLSLRGGGFAQIRQVREQLDAAGTDPRVGSVMLIEHVPRVTRPCRRAVSSRTARRRP</sequence>
<dbReference type="Gene3D" id="3.60.21.10">
    <property type="match status" value="1"/>
</dbReference>
<dbReference type="Pfam" id="PF00149">
    <property type="entry name" value="Metallophos"/>
    <property type="match status" value="1"/>
</dbReference>
<dbReference type="InterPro" id="IPR004843">
    <property type="entry name" value="Calcineurin-like_PHP"/>
</dbReference>
<dbReference type="GO" id="GO:0016787">
    <property type="term" value="F:hydrolase activity"/>
    <property type="evidence" value="ECO:0007669"/>
    <property type="project" value="InterPro"/>
</dbReference>
<dbReference type="Proteomes" id="UP000498980">
    <property type="component" value="Unassembled WGS sequence"/>
</dbReference>
<evidence type="ECO:0000313" key="3">
    <source>
        <dbReference type="Proteomes" id="UP000498980"/>
    </source>
</evidence>
<dbReference type="InterPro" id="IPR051918">
    <property type="entry name" value="STPP_CPPED1"/>
</dbReference>
<accession>A0A7J0C0I3</accession>
<evidence type="ECO:0000313" key="2">
    <source>
        <dbReference type="EMBL" id="GFM95484.1"/>
    </source>
</evidence>
<name>A0A7J0C0I3_9ACTN</name>